<protein>
    <submittedName>
        <fullName evidence="2">Endoribonuclease MazF</fullName>
        <ecNumber evidence="2">3.1.27.-</ecNumber>
    </submittedName>
    <submittedName>
        <fullName evidence="1">mRNA-degrading endonuclease</fullName>
    </submittedName>
</protein>
<dbReference type="GO" id="GO:0016787">
    <property type="term" value="F:hydrolase activity"/>
    <property type="evidence" value="ECO:0007669"/>
    <property type="project" value="UniProtKB-KW"/>
</dbReference>
<dbReference type="EMBL" id="BLXY01000018">
    <property type="protein sequence ID" value="GFO66161.1"/>
    <property type="molecule type" value="Genomic_DNA"/>
</dbReference>
<evidence type="ECO:0000313" key="1">
    <source>
        <dbReference type="EMBL" id="GFO66161.1"/>
    </source>
</evidence>
<dbReference type="Gene3D" id="2.30.30.110">
    <property type="match status" value="1"/>
</dbReference>
<dbReference type="NCBIfam" id="NF007386">
    <property type="entry name" value="PRK09907.1"/>
    <property type="match status" value="1"/>
</dbReference>
<dbReference type="GO" id="GO:0016075">
    <property type="term" value="P:rRNA catabolic process"/>
    <property type="evidence" value="ECO:0007669"/>
    <property type="project" value="TreeGrafter"/>
</dbReference>
<dbReference type="Proteomes" id="UP000831485">
    <property type="component" value="Chromosome"/>
</dbReference>
<dbReference type="PANTHER" id="PTHR33988:SF3">
    <property type="entry name" value="ENDORIBONUCLEASE TOXIN CHPB-RELATED"/>
    <property type="match status" value="1"/>
</dbReference>
<dbReference type="RefSeq" id="WP_183350887.1">
    <property type="nucleotide sequence ID" value="NZ_BLXY01000018.1"/>
</dbReference>
<dbReference type="InterPro" id="IPR011067">
    <property type="entry name" value="Plasmid_toxin/cell-grow_inhib"/>
</dbReference>
<dbReference type="Pfam" id="PF02452">
    <property type="entry name" value="PemK_toxin"/>
    <property type="match status" value="1"/>
</dbReference>
<dbReference type="PANTHER" id="PTHR33988">
    <property type="entry name" value="ENDORIBONUCLEASE MAZF-RELATED"/>
    <property type="match status" value="1"/>
</dbReference>
<dbReference type="GO" id="GO:0004521">
    <property type="term" value="F:RNA endonuclease activity"/>
    <property type="evidence" value="ECO:0007669"/>
    <property type="project" value="TreeGrafter"/>
</dbReference>
<evidence type="ECO:0000313" key="3">
    <source>
        <dbReference type="Proteomes" id="UP000568888"/>
    </source>
</evidence>
<dbReference type="GO" id="GO:0003677">
    <property type="term" value="F:DNA binding"/>
    <property type="evidence" value="ECO:0007669"/>
    <property type="project" value="InterPro"/>
</dbReference>
<sequence length="114" mass="12506">MTAAGYVPDRGEVVWLDFDPQAGHEHAGRRPAFVLSPRNYNKKTSLMLCCPITSQVKGYPFEVAVAGVTTVRGVILADQVKSLDWQVRRAEKGGRASRGVLEEVILKVRAILEG</sequence>
<dbReference type="GO" id="GO:0006402">
    <property type="term" value="P:mRNA catabolic process"/>
    <property type="evidence" value="ECO:0007669"/>
    <property type="project" value="TreeGrafter"/>
</dbReference>
<keyword evidence="4" id="KW-1185">Reference proteome</keyword>
<dbReference type="EMBL" id="CP096574">
    <property type="protein sequence ID" value="UPU36330.1"/>
    <property type="molecule type" value="Genomic_DNA"/>
</dbReference>
<gene>
    <name evidence="2" type="primary">mazF</name>
    <name evidence="1" type="ORF">GMPD_40800</name>
    <name evidence="2" type="ORF">M1B72_01105</name>
</gene>
<dbReference type="SUPFAM" id="SSF50118">
    <property type="entry name" value="Cell growth inhibitor/plasmid maintenance toxic component"/>
    <property type="match status" value="1"/>
</dbReference>
<dbReference type="Proteomes" id="UP000568888">
    <property type="component" value="Unassembled WGS sequence"/>
</dbReference>
<dbReference type="AlphaFoldDB" id="A0A6V8N179"/>
<dbReference type="InterPro" id="IPR003477">
    <property type="entry name" value="PemK-like"/>
</dbReference>
<organism evidence="1 3">
    <name type="scientific">Geomonas paludis</name>
    <dbReference type="NCBI Taxonomy" id="2740185"/>
    <lineage>
        <taxon>Bacteria</taxon>
        <taxon>Pseudomonadati</taxon>
        <taxon>Thermodesulfobacteriota</taxon>
        <taxon>Desulfuromonadia</taxon>
        <taxon>Geobacterales</taxon>
        <taxon>Geobacteraceae</taxon>
        <taxon>Geomonas</taxon>
    </lineage>
</organism>
<reference evidence="3" key="1">
    <citation type="submission" date="2020-06" db="EMBL/GenBank/DDBJ databases">
        <title>Draft genomic sequecing of Geomonas sp. Red736.</title>
        <authorList>
            <person name="Itoh H."/>
            <person name="Xu Z.X."/>
            <person name="Ushijima N."/>
            <person name="Masuda Y."/>
            <person name="Shiratori Y."/>
            <person name="Senoo K."/>
        </authorList>
    </citation>
    <scope>NUCLEOTIDE SEQUENCE [LARGE SCALE GENOMIC DNA]</scope>
    <source>
        <strain evidence="3">Red736</strain>
    </source>
</reference>
<reference evidence="1" key="2">
    <citation type="journal article" date="2021" name="Int. J. Syst. Evol. Microbiol.">
        <title>Geomonas silvestris sp. nov., Geomonas paludis sp. nov. and Geomonas limicola sp. nov., isolated from terrestrial environments, and emended description of the genus Geomonas.</title>
        <authorList>
            <person name="Itoh H."/>
            <person name="Xu Z."/>
            <person name="Masuda Y."/>
            <person name="Ushijima N."/>
            <person name="Hayakawa C."/>
            <person name="Shiratori Y."/>
            <person name="Senoo K."/>
        </authorList>
    </citation>
    <scope>NUCLEOTIDE SEQUENCE</scope>
    <source>
        <strain evidence="1">Red736</strain>
    </source>
</reference>
<evidence type="ECO:0000313" key="2">
    <source>
        <dbReference type="EMBL" id="UPU36330.1"/>
    </source>
</evidence>
<proteinExistence type="predicted"/>
<keyword evidence="2" id="KW-0378">Hydrolase</keyword>
<accession>A0A6V8N179</accession>
<name>A0A6V8N179_9BACT</name>
<reference evidence="2" key="3">
    <citation type="submission" date="2022-04" db="EMBL/GenBank/DDBJ databases">
        <authorList>
            <person name="Liu G."/>
        </authorList>
    </citation>
    <scope>NUCLEOTIDE SEQUENCE</scope>
    <source>
        <strain evidence="2">RG22</strain>
    </source>
</reference>
<keyword evidence="1" id="KW-0540">Nuclease</keyword>
<keyword evidence="1" id="KW-0255">Endonuclease</keyword>
<evidence type="ECO:0000313" key="4">
    <source>
        <dbReference type="Proteomes" id="UP000831485"/>
    </source>
</evidence>
<dbReference type="EC" id="3.1.27.-" evidence="2"/>